<comment type="caution">
    <text evidence="2">The sequence shown here is derived from an EMBL/GenBank/DDBJ whole genome shotgun (WGS) entry which is preliminary data.</text>
</comment>
<keyword evidence="1" id="KW-0812">Transmembrane</keyword>
<accession>A0A9P0M4H6</accession>
<evidence type="ECO:0000313" key="2">
    <source>
        <dbReference type="EMBL" id="CAH2011635.1"/>
    </source>
</evidence>
<feature type="transmembrane region" description="Helical" evidence="1">
    <location>
        <begin position="20"/>
        <end position="40"/>
    </location>
</feature>
<keyword evidence="1" id="KW-0472">Membrane</keyword>
<name>A0A9P0M4H6_ACAOB</name>
<reference evidence="2" key="1">
    <citation type="submission" date="2022-03" db="EMBL/GenBank/DDBJ databases">
        <authorList>
            <person name="Sayadi A."/>
        </authorList>
    </citation>
    <scope>NUCLEOTIDE SEQUENCE</scope>
</reference>
<evidence type="ECO:0000313" key="3">
    <source>
        <dbReference type="Proteomes" id="UP001152888"/>
    </source>
</evidence>
<keyword evidence="1" id="KW-1133">Transmembrane helix</keyword>
<evidence type="ECO:0000256" key="1">
    <source>
        <dbReference type="SAM" id="Phobius"/>
    </source>
</evidence>
<gene>
    <name evidence="2" type="ORF">ACAOBT_LOCUS32303</name>
</gene>
<dbReference type="Proteomes" id="UP001152888">
    <property type="component" value="Unassembled WGS sequence"/>
</dbReference>
<protein>
    <submittedName>
        <fullName evidence="2">Uncharacterized protein</fullName>
    </submittedName>
</protein>
<dbReference type="EMBL" id="CAKOFQ010008095">
    <property type="protein sequence ID" value="CAH2011635.1"/>
    <property type="molecule type" value="Genomic_DNA"/>
</dbReference>
<keyword evidence="3" id="KW-1185">Reference proteome</keyword>
<sequence length="98" mass="11293">MNNVRQAFFQKDHQKSRSNITMAAVLSTIYALSYTTISVVESGKKMQFLNLKKFINNCFQYPKSRKGIWKNFAKTLSYLSGFTMNSLNYNVSLLSQMS</sequence>
<dbReference type="AlphaFoldDB" id="A0A9P0M4H6"/>
<organism evidence="2 3">
    <name type="scientific">Acanthoscelides obtectus</name>
    <name type="common">Bean weevil</name>
    <name type="synonym">Bruchus obtectus</name>
    <dbReference type="NCBI Taxonomy" id="200917"/>
    <lineage>
        <taxon>Eukaryota</taxon>
        <taxon>Metazoa</taxon>
        <taxon>Ecdysozoa</taxon>
        <taxon>Arthropoda</taxon>
        <taxon>Hexapoda</taxon>
        <taxon>Insecta</taxon>
        <taxon>Pterygota</taxon>
        <taxon>Neoptera</taxon>
        <taxon>Endopterygota</taxon>
        <taxon>Coleoptera</taxon>
        <taxon>Polyphaga</taxon>
        <taxon>Cucujiformia</taxon>
        <taxon>Chrysomeloidea</taxon>
        <taxon>Chrysomelidae</taxon>
        <taxon>Bruchinae</taxon>
        <taxon>Bruchini</taxon>
        <taxon>Acanthoscelides</taxon>
    </lineage>
</organism>
<proteinExistence type="predicted"/>